<evidence type="ECO:0008006" key="4">
    <source>
        <dbReference type="Google" id="ProtNLM"/>
    </source>
</evidence>
<sequence length="85" mass="10216">MIELRKKEKESTLNLLRRFTKKVRQSGVLLKARQNKFRLRAKNKRKVKDSALRRERLRALRAEMSKLGEIKPGEKMDLSKIKRKR</sequence>
<proteinExistence type="predicted"/>
<evidence type="ECO:0000313" key="1">
    <source>
        <dbReference type="EMBL" id="MBI2052096.1"/>
    </source>
</evidence>
<dbReference type="Proteomes" id="UP000786662">
    <property type="component" value="Unassembled WGS sequence"/>
</dbReference>
<dbReference type="Proteomes" id="UP000709672">
    <property type="component" value="Unassembled WGS sequence"/>
</dbReference>
<reference evidence="2" key="1">
    <citation type="submission" date="2020-07" db="EMBL/GenBank/DDBJ databases">
        <title>Huge and variable diversity of episymbiotic CPR bacteria and DPANN archaea in groundwater ecosystems.</title>
        <authorList>
            <person name="He C.Y."/>
            <person name="Keren R."/>
            <person name="Whittaker M."/>
            <person name="Farag I.F."/>
            <person name="Doudna J."/>
            <person name="Cate J.H.D."/>
            <person name="Banfield J.F."/>
        </authorList>
    </citation>
    <scope>NUCLEOTIDE SEQUENCE</scope>
    <source>
        <strain evidence="1">NC_groundwater_191_Ag_S-0.1um_45_8</strain>
        <strain evidence="2">NC_groundwater_418_Ag_B-0.1um_45_10</strain>
    </source>
</reference>
<dbReference type="AlphaFoldDB" id="A0A931YDI7"/>
<gene>
    <name evidence="1" type="ORF">HYT38_00250</name>
    <name evidence="2" type="ORF">HYV66_01820</name>
</gene>
<comment type="caution">
    <text evidence="2">The sequence shown here is derived from an EMBL/GenBank/DDBJ whole genome shotgun (WGS) entry which is preliminary data.</text>
</comment>
<evidence type="ECO:0000313" key="3">
    <source>
        <dbReference type="Proteomes" id="UP000709672"/>
    </source>
</evidence>
<protein>
    <recommendedName>
        <fullName evidence="4">30S ribosomal protein S21</fullName>
    </recommendedName>
</protein>
<dbReference type="EMBL" id="JACPHQ010000021">
    <property type="protein sequence ID" value="MBI2465949.1"/>
    <property type="molecule type" value="Genomic_DNA"/>
</dbReference>
<accession>A0A931YDI7</accession>
<evidence type="ECO:0000313" key="2">
    <source>
        <dbReference type="EMBL" id="MBI2465949.1"/>
    </source>
</evidence>
<organism evidence="2 3">
    <name type="scientific">Candidatus Sungiibacteriota bacterium</name>
    <dbReference type="NCBI Taxonomy" id="2750080"/>
    <lineage>
        <taxon>Bacteria</taxon>
        <taxon>Candidatus Sungiibacteriota</taxon>
    </lineage>
</organism>
<name>A0A931YDI7_9BACT</name>
<dbReference type="EMBL" id="JACOYY010000008">
    <property type="protein sequence ID" value="MBI2052096.1"/>
    <property type="molecule type" value="Genomic_DNA"/>
</dbReference>